<evidence type="ECO:0000313" key="1">
    <source>
        <dbReference type="EMBL" id="SPO04189.1"/>
    </source>
</evidence>
<protein>
    <recommendedName>
        <fullName evidence="3">SnoaL-like domain-containing protein</fullName>
    </recommendedName>
</protein>
<organism evidence="1 2">
    <name type="scientific">Cephalotrichum gorgonifer</name>
    <dbReference type="NCBI Taxonomy" id="2041049"/>
    <lineage>
        <taxon>Eukaryota</taxon>
        <taxon>Fungi</taxon>
        <taxon>Dikarya</taxon>
        <taxon>Ascomycota</taxon>
        <taxon>Pezizomycotina</taxon>
        <taxon>Sordariomycetes</taxon>
        <taxon>Hypocreomycetidae</taxon>
        <taxon>Microascales</taxon>
        <taxon>Microascaceae</taxon>
        <taxon>Cephalotrichum</taxon>
    </lineage>
</organism>
<reference evidence="1" key="1">
    <citation type="submission" date="2018-03" db="EMBL/GenBank/DDBJ databases">
        <authorList>
            <person name="Guldener U."/>
        </authorList>
    </citation>
    <scope>NUCLEOTIDE SEQUENCE</scope>
</reference>
<comment type="caution">
    <text evidence="1">The sequence shown here is derived from an EMBL/GenBank/DDBJ whole genome shotgun (WGS) entry which is preliminary data.</text>
</comment>
<dbReference type="Proteomes" id="UP001187682">
    <property type="component" value="Unassembled WGS sequence"/>
</dbReference>
<accession>A0AAE8N2A4</accession>
<name>A0AAE8N2A4_9PEZI</name>
<evidence type="ECO:0008006" key="3">
    <source>
        <dbReference type="Google" id="ProtNLM"/>
    </source>
</evidence>
<sequence length="166" mass="18860">MEPTTAPYTTNFADSKETYQAALLSLFAGKPENTEADLAKLFTPTFTQRDDHETRDFQAYVAHIRHMREMKVKVTLGMGPFLRDGSRLAERHMSGTAGPDGFVRRSETFRFCEIAEDGRIQSIVETVAQGKEWRIGEYAQAFGGWVARGRDRALNWAGLTWIEHEK</sequence>
<dbReference type="AlphaFoldDB" id="A0AAE8N2A4"/>
<keyword evidence="2" id="KW-1185">Reference proteome</keyword>
<dbReference type="EMBL" id="ONZQ02000009">
    <property type="protein sequence ID" value="SPO04189.1"/>
    <property type="molecule type" value="Genomic_DNA"/>
</dbReference>
<evidence type="ECO:0000313" key="2">
    <source>
        <dbReference type="Proteomes" id="UP001187682"/>
    </source>
</evidence>
<gene>
    <name evidence="1" type="ORF">DNG_06872</name>
</gene>
<proteinExistence type="predicted"/>